<reference evidence="2" key="1">
    <citation type="submission" date="2025-08" db="UniProtKB">
        <authorList>
            <consortium name="Ensembl"/>
        </authorList>
    </citation>
    <scope>IDENTIFICATION</scope>
</reference>
<evidence type="ECO:0000313" key="2">
    <source>
        <dbReference type="Ensembl" id="ENSSSCP00050037817.1"/>
    </source>
</evidence>
<sequence length="166" mass="18663">LRGILGTSWAALGAPLRVSLQGEFQRKLYKDLVKNYNPLERPVANDSQPLTVYFSLSLLQIMDVVSTGPAPSPRLGFRGAVEAPDLCNIWVSLFFGSSRLLWILSCHWHVLHTIQIVCRSGCHFKWVSLSSLYKAWDLALEQCVRIAVFLGGKSVVGRRCKKSYNR</sequence>
<dbReference type="Ensembl" id="ENSSSCT00050088204.1">
    <property type="protein sequence ID" value="ENSSSCP00050037817.1"/>
    <property type="gene ID" value="ENSSSCG00050064787.1"/>
</dbReference>
<dbReference type="GO" id="GO:0005230">
    <property type="term" value="F:extracellular ligand-gated monoatomic ion channel activity"/>
    <property type="evidence" value="ECO:0007669"/>
    <property type="project" value="InterPro"/>
</dbReference>
<evidence type="ECO:0000259" key="1">
    <source>
        <dbReference type="Pfam" id="PF02931"/>
    </source>
</evidence>
<dbReference type="Gene3D" id="2.70.170.10">
    <property type="entry name" value="Neurotransmitter-gated ion-channel ligand-binding domain"/>
    <property type="match status" value="1"/>
</dbReference>
<dbReference type="InterPro" id="IPR036734">
    <property type="entry name" value="Neur_chan_lig-bd_sf"/>
</dbReference>
<protein>
    <recommendedName>
        <fullName evidence="1">Neurotransmitter-gated ion-channel ligand-binding domain-containing protein</fullName>
    </recommendedName>
</protein>
<feature type="domain" description="Neurotransmitter-gated ion-channel ligand-binding" evidence="1">
    <location>
        <begin position="26"/>
        <end position="64"/>
    </location>
</feature>
<dbReference type="InterPro" id="IPR006202">
    <property type="entry name" value="Neur_chan_lig-bd"/>
</dbReference>
<dbReference type="SUPFAM" id="SSF63712">
    <property type="entry name" value="Nicotinic receptor ligand binding domain-like"/>
    <property type="match status" value="1"/>
</dbReference>
<accession>A0A8D1TM76</accession>
<organism evidence="2 3">
    <name type="scientific">Sus scrofa</name>
    <name type="common">Pig</name>
    <dbReference type="NCBI Taxonomy" id="9823"/>
    <lineage>
        <taxon>Eukaryota</taxon>
        <taxon>Metazoa</taxon>
        <taxon>Chordata</taxon>
        <taxon>Craniata</taxon>
        <taxon>Vertebrata</taxon>
        <taxon>Euteleostomi</taxon>
        <taxon>Mammalia</taxon>
        <taxon>Eutheria</taxon>
        <taxon>Laurasiatheria</taxon>
        <taxon>Artiodactyla</taxon>
        <taxon>Suina</taxon>
        <taxon>Suidae</taxon>
        <taxon>Sus</taxon>
    </lineage>
</organism>
<dbReference type="Proteomes" id="UP000694571">
    <property type="component" value="Unplaced"/>
</dbReference>
<proteinExistence type="predicted"/>
<name>A0A8D1TM76_PIG</name>
<dbReference type="GO" id="GO:0016020">
    <property type="term" value="C:membrane"/>
    <property type="evidence" value="ECO:0007669"/>
    <property type="project" value="InterPro"/>
</dbReference>
<dbReference type="Pfam" id="PF02931">
    <property type="entry name" value="Neur_chan_LBD"/>
    <property type="match status" value="1"/>
</dbReference>
<dbReference type="AlphaFoldDB" id="A0A8D1TM76"/>
<evidence type="ECO:0000313" key="3">
    <source>
        <dbReference type="Proteomes" id="UP000694571"/>
    </source>
</evidence>